<dbReference type="Proteomes" id="UP000469440">
    <property type="component" value="Unassembled WGS sequence"/>
</dbReference>
<dbReference type="NCBIfam" id="NF033542">
    <property type="entry name" value="transpos_IS110"/>
    <property type="match status" value="1"/>
</dbReference>
<dbReference type="PANTHER" id="PTHR33055:SF13">
    <property type="entry name" value="TRANSPOSASE"/>
    <property type="match status" value="1"/>
</dbReference>
<reference evidence="3 4" key="1">
    <citation type="submission" date="2019-09" db="EMBL/GenBank/DDBJ databases">
        <title>Genome sequence of Clostridium sp. EA1.</title>
        <authorList>
            <person name="Poehlein A."/>
            <person name="Bengelsdorf F.R."/>
            <person name="Daniel R."/>
        </authorList>
    </citation>
    <scope>NUCLEOTIDE SEQUENCE [LARGE SCALE GENOMIC DNA]</scope>
    <source>
        <strain evidence="3 4">EA1</strain>
    </source>
</reference>
<sequence length="410" mass="46532">MNPLYVGIDVSSKNNVAYLMKPDGTKHSSFSVQNNRGGAKLMSERIVSALTAMQLSDVMIGLEATSIYGDCLVYALREDGRLGRFQRKIHVLNPKQVRKFKEAYSDLPKNDFVDAFVIADHLRFGRIASEVYMDDYRYKALQTLTRARFFSVQNLTREKQRFANYLFLKCSGLAQEKVLSQNTSATTIALMERFETVDALAYADIKELTDFIVKSGRGRFANPEATAKAVQTAAKGSYRLPKTVNDSVNQAMSVSIAAMRALESQIKTLDKAIEQQFEIIPNTLTSVPGIGKVYSAGIIAEIGDIHRFQSQASLAKFAGLVWSQHQSGDYEAENTHLIKSGNRFLRYYLLEAANSMRRCDSEFRRYYDLKFKEVNKFQHKRALALTARKLVRLVFRLLKVNRLYIPPEEY</sequence>
<dbReference type="InterPro" id="IPR047650">
    <property type="entry name" value="Transpos_IS110"/>
</dbReference>
<dbReference type="EMBL" id="VWXL01000056">
    <property type="protein sequence ID" value="MVB11388.1"/>
    <property type="molecule type" value="Genomic_DNA"/>
</dbReference>
<evidence type="ECO:0000259" key="2">
    <source>
        <dbReference type="Pfam" id="PF02371"/>
    </source>
</evidence>
<organism evidence="3 4">
    <name type="scientific">Caproicibacter fermentans</name>
    <dbReference type="NCBI Taxonomy" id="2576756"/>
    <lineage>
        <taxon>Bacteria</taxon>
        <taxon>Bacillati</taxon>
        <taxon>Bacillota</taxon>
        <taxon>Clostridia</taxon>
        <taxon>Eubacteriales</taxon>
        <taxon>Acutalibacteraceae</taxon>
        <taxon>Caproicibacter</taxon>
    </lineage>
</organism>
<feature type="domain" description="Transposase IS110-like N-terminal" evidence="1">
    <location>
        <begin position="6"/>
        <end position="166"/>
    </location>
</feature>
<feature type="domain" description="Transposase IS116/IS110/IS902 C-terminal" evidence="2">
    <location>
        <begin position="283"/>
        <end position="367"/>
    </location>
</feature>
<evidence type="ECO:0000259" key="1">
    <source>
        <dbReference type="Pfam" id="PF01548"/>
    </source>
</evidence>
<dbReference type="GO" id="GO:0004803">
    <property type="term" value="F:transposase activity"/>
    <property type="evidence" value="ECO:0007669"/>
    <property type="project" value="InterPro"/>
</dbReference>
<protein>
    <submittedName>
        <fullName evidence="3">IS110 family transposase ISBth166</fullName>
    </submittedName>
</protein>
<dbReference type="OrthoDB" id="9811278at2"/>
<comment type="caution">
    <text evidence="3">The sequence shown here is derived from an EMBL/GenBank/DDBJ whole genome shotgun (WGS) entry which is preliminary data.</text>
</comment>
<dbReference type="RefSeq" id="WP_156990630.1">
    <property type="nucleotide sequence ID" value="NZ_VWXL01000056.1"/>
</dbReference>
<dbReference type="GO" id="GO:0006313">
    <property type="term" value="P:DNA transposition"/>
    <property type="evidence" value="ECO:0007669"/>
    <property type="project" value="InterPro"/>
</dbReference>
<keyword evidence="4" id="KW-1185">Reference proteome</keyword>
<dbReference type="Pfam" id="PF02371">
    <property type="entry name" value="Transposase_20"/>
    <property type="match status" value="1"/>
</dbReference>
<dbReference type="Pfam" id="PF01548">
    <property type="entry name" value="DEDD_Tnp_IS110"/>
    <property type="match status" value="1"/>
</dbReference>
<dbReference type="InterPro" id="IPR003346">
    <property type="entry name" value="Transposase_20"/>
</dbReference>
<dbReference type="GO" id="GO:0003677">
    <property type="term" value="F:DNA binding"/>
    <property type="evidence" value="ECO:0007669"/>
    <property type="project" value="InterPro"/>
</dbReference>
<proteinExistence type="predicted"/>
<accession>A0A6N8I0F1</accession>
<gene>
    <name evidence="3" type="ORF">CAFE_21030</name>
</gene>
<dbReference type="InterPro" id="IPR002525">
    <property type="entry name" value="Transp_IS110-like_N"/>
</dbReference>
<dbReference type="PANTHER" id="PTHR33055">
    <property type="entry name" value="TRANSPOSASE FOR INSERTION SEQUENCE ELEMENT IS1111A"/>
    <property type="match status" value="1"/>
</dbReference>
<name>A0A6N8I0F1_9FIRM</name>
<evidence type="ECO:0000313" key="4">
    <source>
        <dbReference type="Proteomes" id="UP000469440"/>
    </source>
</evidence>
<evidence type="ECO:0000313" key="3">
    <source>
        <dbReference type="EMBL" id="MVB11388.1"/>
    </source>
</evidence>
<dbReference type="AlphaFoldDB" id="A0A6N8I0F1"/>